<dbReference type="RefSeq" id="WP_062251610.1">
    <property type="nucleotide sequence ID" value="NZ_CP014229.1"/>
</dbReference>
<evidence type="ECO:0000313" key="8">
    <source>
        <dbReference type="Proteomes" id="UP000069241"/>
    </source>
</evidence>
<dbReference type="Gene3D" id="3.30.300.30">
    <property type="match status" value="1"/>
</dbReference>
<feature type="transmembrane region" description="Helical" evidence="5">
    <location>
        <begin position="291"/>
        <end position="312"/>
    </location>
</feature>
<feature type="region of interest" description="Disordered" evidence="4">
    <location>
        <begin position="410"/>
        <end position="438"/>
    </location>
</feature>
<evidence type="ECO:0000256" key="1">
    <source>
        <dbReference type="ARBA" id="ARBA00022692"/>
    </source>
</evidence>
<keyword evidence="2 5" id="KW-1133">Transmembrane helix</keyword>
<keyword evidence="1 5" id="KW-0812">Transmembrane</keyword>
<evidence type="ECO:0000256" key="5">
    <source>
        <dbReference type="SAM" id="Phobius"/>
    </source>
</evidence>
<dbReference type="Gene3D" id="1.10.1200.10">
    <property type="entry name" value="ACP-like"/>
    <property type="match status" value="1"/>
</dbReference>
<feature type="domain" description="Carrier" evidence="6">
    <location>
        <begin position="712"/>
        <end position="791"/>
    </location>
</feature>
<feature type="transmembrane region" description="Helical" evidence="5">
    <location>
        <begin position="257"/>
        <end position="279"/>
    </location>
</feature>
<dbReference type="CDD" id="cd07989">
    <property type="entry name" value="LPLAT_AGPAT-like"/>
    <property type="match status" value="1"/>
</dbReference>
<accession>A0A0X8JI65</accession>
<dbReference type="Pfam" id="PF07690">
    <property type="entry name" value="MFS_1"/>
    <property type="match status" value="1"/>
</dbReference>
<dbReference type="Proteomes" id="UP000069241">
    <property type="component" value="Chromosome"/>
</dbReference>
<dbReference type="Gene3D" id="3.40.50.12780">
    <property type="entry name" value="N-terminal domain of ligase-like"/>
    <property type="match status" value="1"/>
</dbReference>
<dbReference type="Gene3D" id="1.20.1250.20">
    <property type="entry name" value="MFS general substrate transporter like domains"/>
    <property type="match status" value="1"/>
</dbReference>
<dbReference type="PROSITE" id="PS50075">
    <property type="entry name" value="CARRIER"/>
    <property type="match status" value="1"/>
</dbReference>
<protein>
    <submittedName>
        <fullName evidence="7">2-acyl-glycerophospho-ethanolamine acyltransferase</fullName>
    </submittedName>
</protein>
<dbReference type="InterPro" id="IPR002123">
    <property type="entry name" value="Plipid/glycerol_acylTrfase"/>
</dbReference>
<feature type="transmembrane region" description="Helical" evidence="5">
    <location>
        <begin position="72"/>
        <end position="93"/>
    </location>
</feature>
<evidence type="ECO:0000256" key="4">
    <source>
        <dbReference type="SAM" id="MobiDB-lite"/>
    </source>
</evidence>
<keyword evidence="8" id="KW-1185">Reference proteome</keyword>
<dbReference type="GO" id="GO:0016878">
    <property type="term" value="F:acid-thiol ligase activity"/>
    <property type="evidence" value="ECO:0007669"/>
    <property type="project" value="UniProtKB-ARBA"/>
</dbReference>
<organism evidence="7 8">
    <name type="scientific">Desulfovibrio fairfieldensis</name>
    <dbReference type="NCBI Taxonomy" id="44742"/>
    <lineage>
        <taxon>Bacteria</taxon>
        <taxon>Pseudomonadati</taxon>
        <taxon>Thermodesulfobacteriota</taxon>
        <taxon>Desulfovibrionia</taxon>
        <taxon>Desulfovibrionales</taxon>
        <taxon>Desulfovibrionaceae</taxon>
        <taxon>Desulfovibrio</taxon>
    </lineage>
</organism>
<dbReference type="PANTHER" id="PTHR43767:SF1">
    <property type="entry name" value="NONRIBOSOMAL PEPTIDE SYNTHASE PES1 (EUROFUNG)-RELATED"/>
    <property type="match status" value="1"/>
</dbReference>
<evidence type="ECO:0000259" key="6">
    <source>
        <dbReference type="PROSITE" id="PS50075"/>
    </source>
</evidence>
<name>A0A0X8JI65_9BACT</name>
<dbReference type="KEGG" id="dfi:AXF13_03140"/>
<evidence type="ECO:0000256" key="2">
    <source>
        <dbReference type="ARBA" id="ARBA00022989"/>
    </source>
</evidence>
<feature type="transmembrane region" description="Helical" evidence="5">
    <location>
        <begin position="169"/>
        <end position="193"/>
    </location>
</feature>
<feature type="transmembrane region" description="Helical" evidence="5">
    <location>
        <begin position="355"/>
        <end position="377"/>
    </location>
</feature>
<dbReference type="SMART" id="SM00563">
    <property type="entry name" value="PlsC"/>
    <property type="match status" value="1"/>
</dbReference>
<dbReference type="Pfam" id="PF00501">
    <property type="entry name" value="AMP-binding"/>
    <property type="match status" value="1"/>
</dbReference>
<dbReference type="InterPro" id="IPR036736">
    <property type="entry name" value="ACP-like_sf"/>
</dbReference>
<dbReference type="SUPFAM" id="SSF56801">
    <property type="entry name" value="Acetyl-CoA synthetase-like"/>
    <property type="match status" value="1"/>
</dbReference>
<proteinExistence type="predicted"/>
<dbReference type="InterPro" id="IPR011701">
    <property type="entry name" value="MFS"/>
</dbReference>
<dbReference type="STRING" id="44742.AXF13_03140"/>
<dbReference type="PANTHER" id="PTHR43767">
    <property type="entry name" value="LONG-CHAIN-FATTY-ACID--COA LIGASE"/>
    <property type="match status" value="1"/>
</dbReference>
<dbReference type="InterPro" id="IPR050237">
    <property type="entry name" value="ATP-dep_AMP-bd_enzyme"/>
</dbReference>
<dbReference type="SUPFAM" id="SSF47336">
    <property type="entry name" value="ACP-like"/>
    <property type="match status" value="1"/>
</dbReference>
<feature type="transmembrane region" description="Helical" evidence="5">
    <location>
        <begin position="138"/>
        <end position="157"/>
    </location>
</feature>
<feature type="transmembrane region" description="Helical" evidence="5">
    <location>
        <begin position="225"/>
        <end position="245"/>
    </location>
</feature>
<dbReference type="Pfam" id="PF00550">
    <property type="entry name" value="PP-binding"/>
    <property type="match status" value="1"/>
</dbReference>
<sequence length="1346" mass="143642">MAGVLLKQAAALGASYTLGTFNDNFFKQAALLLAVSLGYSGFQAWGTFLFALPFVLFSAWAGWLADRFPKKYLVTAAKCLELAAMLAGAWGILSLNWTAMLLMLFCMGASSTLFSPALNGSIPEIFPPHSVPRVNALFKLFTTASILLGVMLAGAALDRQWVDTLIPFGRWLVAVGVVLVAVLGLAGAALVPYRPAVPCRERPPFPWLGTWDSLNDFLRLRRDRALALVIAADAFFYFISTLVLLEINALGVRELGFSKTVTSLLPTALMLGICAGSLLAARGTPRSWRRWLVPSCCGISCALLAAGFAPQLPQGARFWSLLLMYGAAGMCGGLYLIPVSSFIQVRPAPEEKGRVLGTDNCLVFSGILLASAVYWGLEFFAPSTGHMILGGMALAAAVCLAWGLRSLPAPDGSEPSGEPETAERGGMPPASGSEKRNSGGRALDILAALLRGLLSLRYRVRVDGLEAVSAANDDRPILFMPNHPALMDPVLVYSHLIAFRPRPLADEWQISRPLVRRIAPLARPVPLPDLRAQGRTARGAVLEALTRCAEALKAGDNLLFYPAGGLSRDGQEHLGANSGAHWLLQQVPHCRVVLVRSRGLWGSSFSHAAGKHPDMLRGLARGARRLLCNLLFFMPRREVRISLHELRDLPAAEGGAPALNRILEAWYDAEPEEARAVPYYFWQGDAPRPLPRVETEAGSVRNPADALHSVDRVVREQVYDILADSAAVEADPASLTPETRLAADLGIDSLALTELSLKLEDVAGHSVSRLDLLLTAGDCALAAAGLLEDGEDAAPAPEGWAADASHTPARRLDVPDAPHLPLAILRQARRSPTSLILADAGGAVSWREFWTRALALALLLRRRCAGQERVGVMLPASGAAAMSWLAVLLAGKTPVMFNWTTGPANFSHCARLAEVRTILTARQLLERLDGQGFDAHAAARAGATWLCLEDAAAAMPWGLKLAALVRGRLALLGWERAAMPGRMAETAAVLFTSGSETAPKGVPLSHANILANCRDIAAVLSVTGQDRMLGMLPPFHSLGLTGNIAMPLCFGLPVVFHPNPTEAARLNRICRRWRPTLTVAPPTFLDGMLQQAAPGDLASLRLGFVGAEACPQRIYDAFAAQSGGVLCEGYGVTECAPAVSVNRPEDPVPGSIGLPLPSVEVALVSTQGPLRRVAGGEAGMLLVRGPNVFAGYLAGPGQTPPDPFVAFEGLRWYRTGDLVRADAQGRLTFAGRLGRFVKLGGEMISLPQMENALLDYQARRDAATPHLAGESGPALAVESVERDGLPEIVLCSAVPFTREEANAALREAGLSALYVVRRVLRLEAVPVLGTGKTDYRALKALAADGE</sequence>
<feature type="transmembrane region" description="Helical" evidence="5">
    <location>
        <begin position="99"/>
        <end position="118"/>
    </location>
</feature>
<dbReference type="EMBL" id="CP014229">
    <property type="protein sequence ID" value="AMD89189.1"/>
    <property type="molecule type" value="Genomic_DNA"/>
</dbReference>
<evidence type="ECO:0000313" key="7">
    <source>
        <dbReference type="EMBL" id="AMD89189.1"/>
    </source>
</evidence>
<feature type="transmembrane region" description="Helical" evidence="5">
    <location>
        <begin position="43"/>
        <end position="65"/>
    </location>
</feature>
<dbReference type="GO" id="GO:0022857">
    <property type="term" value="F:transmembrane transporter activity"/>
    <property type="evidence" value="ECO:0007669"/>
    <property type="project" value="InterPro"/>
</dbReference>
<dbReference type="InterPro" id="IPR009081">
    <property type="entry name" value="PP-bd_ACP"/>
</dbReference>
<dbReference type="InterPro" id="IPR045851">
    <property type="entry name" value="AMP-bd_C_sf"/>
</dbReference>
<dbReference type="InterPro" id="IPR000873">
    <property type="entry name" value="AMP-dep_synth/lig_dom"/>
</dbReference>
<dbReference type="SUPFAM" id="SSF103473">
    <property type="entry name" value="MFS general substrate transporter"/>
    <property type="match status" value="1"/>
</dbReference>
<keyword evidence="3 5" id="KW-0472">Membrane</keyword>
<gene>
    <name evidence="7" type="ORF">AXF13_03140</name>
</gene>
<dbReference type="GO" id="GO:0016746">
    <property type="term" value="F:acyltransferase activity"/>
    <property type="evidence" value="ECO:0007669"/>
    <property type="project" value="UniProtKB-KW"/>
</dbReference>
<reference evidence="8" key="1">
    <citation type="submission" date="2016-02" db="EMBL/GenBank/DDBJ databases">
        <authorList>
            <person name="Holder M.E."/>
            <person name="Ajami N.J."/>
            <person name="Petrosino J.F."/>
        </authorList>
    </citation>
    <scope>NUCLEOTIDE SEQUENCE [LARGE SCALE GENOMIC DNA]</scope>
    <source>
        <strain evidence="8">CCUG 45958</strain>
    </source>
</reference>
<dbReference type="SUPFAM" id="SSF69593">
    <property type="entry name" value="Glycerol-3-phosphate (1)-acyltransferase"/>
    <property type="match status" value="1"/>
</dbReference>
<feature type="transmembrane region" description="Helical" evidence="5">
    <location>
        <begin position="318"/>
        <end position="343"/>
    </location>
</feature>
<dbReference type="InterPro" id="IPR036259">
    <property type="entry name" value="MFS_trans_sf"/>
</dbReference>
<dbReference type="InterPro" id="IPR042099">
    <property type="entry name" value="ANL_N_sf"/>
</dbReference>
<keyword evidence="7" id="KW-0808">Transferase</keyword>
<evidence type="ECO:0000256" key="3">
    <source>
        <dbReference type="ARBA" id="ARBA00023136"/>
    </source>
</evidence>
<dbReference type="CDD" id="cd06173">
    <property type="entry name" value="MFS_MefA_like"/>
    <property type="match status" value="1"/>
</dbReference>
<keyword evidence="7" id="KW-0012">Acyltransferase</keyword>